<dbReference type="InterPro" id="IPR041633">
    <property type="entry name" value="Polbeta"/>
</dbReference>
<sequence length="270" mass="30795">MEIECQGDMDLDNGLDEHGYVLNRCSPQNIQREFQPLIVEKFNLLVSTFSNQIHSIYLYGSIARGEAVLYKSDLDISVIFHSPLVYAQQLQLEQLASIICRDFPIISKVDFDLGHVDEVMDSVEEYHWQFWLKHCCCCVWGNDLSVFFRKHRPSIQVSRAINSDLDCMLKATQAQLNTDNVAVKGKFIAKKLIRTSYSLVAEIDNSWHQSLERCARTVLTYEEVQSDGINQALAILDNDNSSVAEVTALIDGYGRWLVNRFANEFASKKS</sequence>
<dbReference type="InterPro" id="IPR043519">
    <property type="entry name" value="NT_sf"/>
</dbReference>
<dbReference type="RefSeq" id="WP_006232111.1">
    <property type="nucleotide sequence ID" value="NZ_CH724135.1"/>
</dbReference>
<dbReference type="Proteomes" id="UP000003789">
    <property type="component" value="Unassembled WGS sequence"/>
</dbReference>
<protein>
    <recommendedName>
        <fullName evidence="1">Polymerase beta nucleotidyltransferase domain-containing protein</fullName>
    </recommendedName>
</protein>
<comment type="caution">
    <text evidence="2">The sequence shown here is derived from an EMBL/GenBank/DDBJ whole genome shotgun (WGS) entry which is preliminary data.</text>
</comment>
<dbReference type="HOGENOM" id="CLU_070082_1_0_6"/>
<name>Q1Z8W6_9GAMM</name>
<evidence type="ECO:0000313" key="2">
    <source>
        <dbReference type="EMBL" id="EAS44992.1"/>
    </source>
</evidence>
<feature type="domain" description="Polymerase beta nucleotidyltransferase" evidence="1">
    <location>
        <begin position="49"/>
        <end position="99"/>
    </location>
</feature>
<dbReference type="CDD" id="cd05403">
    <property type="entry name" value="NT_KNTase_like"/>
    <property type="match status" value="1"/>
</dbReference>
<gene>
    <name evidence="2" type="ORF">P3TCK_20950</name>
</gene>
<reference evidence="2 3" key="1">
    <citation type="submission" date="2006-03" db="EMBL/GenBank/DDBJ databases">
        <authorList>
            <person name="Bartlett D.H."/>
            <person name="Valle G."/>
            <person name="Lauro F.M."/>
            <person name="Vezzi A."/>
            <person name="Simonato F."/>
            <person name="Eloe E."/>
            <person name="Vitulo N."/>
            <person name="Stratton T.K."/>
            <person name="D'angelo M."/>
            <person name="Ferriera S."/>
            <person name="Johnson J."/>
            <person name="Kravitz S."/>
            <person name="Beeson K."/>
            <person name="Sutton G."/>
            <person name="Rogers Y."/>
            <person name="Friedman R."/>
            <person name="Frazier M."/>
            <person name="Venter J.C."/>
        </authorList>
    </citation>
    <scope>NUCLEOTIDE SEQUENCE [LARGE SCALE GENOMIC DNA]</scope>
    <source>
        <strain evidence="2 3">3TCK</strain>
    </source>
</reference>
<organism evidence="2 3">
    <name type="scientific">Photobacterium profundum 3TCK</name>
    <dbReference type="NCBI Taxonomy" id="314280"/>
    <lineage>
        <taxon>Bacteria</taxon>
        <taxon>Pseudomonadati</taxon>
        <taxon>Pseudomonadota</taxon>
        <taxon>Gammaproteobacteria</taxon>
        <taxon>Vibrionales</taxon>
        <taxon>Vibrionaceae</taxon>
        <taxon>Photobacterium</taxon>
    </lineage>
</organism>
<accession>Q1Z8W6</accession>
<dbReference type="Gene3D" id="3.30.460.10">
    <property type="entry name" value="Beta Polymerase, domain 2"/>
    <property type="match status" value="1"/>
</dbReference>
<dbReference type="AlphaFoldDB" id="Q1Z8W6"/>
<evidence type="ECO:0000259" key="1">
    <source>
        <dbReference type="Pfam" id="PF18765"/>
    </source>
</evidence>
<evidence type="ECO:0000313" key="3">
    <source>
        <dbReference type="Proteomes" id="UP000003789"/>
    </source>
</evidence>
<dbReference type="SUPFAM" id="SSF81301">
    <property type="entry name" value="Nucleotidyltransferase"/>
    <property type="match status" value="1"/>
</dbReference>
<dbReference type="EMBL" id="AAPH01000002">
    <property type="protein sequence ID" value="EAS44992.1"/>
    <property type="molecule type" value="Genomic_DNA"/>
</dbReference>
<dbReference type="Pfam" id="PF18765">
    <property type="entry name" value="Polbeta"/>
    <property type="match status" value="1"/>
</dbReference>
<proteinExistence type="predicted"/>